<dbReference type="Gene3D" id="2.40.10.120">
    <property type="match status" value="1"/>
</dbReference>
<keyword evidence="1" id="KW-0645">Protease</keyword>
<dbReference type="GO" id="GO:0006508">
    <property type="term" value="P:proteolysis"/>
    <property type="evidence" value="ECO:0007669"/>
    <property type="project" value="UniProtKB-KW"/>
</dbReference>
<dbReference type="InterPro" id="IPR009003">
    <property type="entry name" value="Peptidase_S1_PA"/>
</dbReference>
<evidence type="ECO:0000313" key="5">
    <source>
        <dbReference type="EMBL" id="BBL78150.1"/>
    </source>
</evidence>
<feature type="domain" description="PDZ" evidence="4">
    <location>
        <begin position="306"/>
        <end position="387"/>
    </location>
</feature>
<reference evidence="5" key="1">
    <citation type="journal article" date="2019" name="Microbiol. Resour. Announc.">
        <title>Complete Genome Sequence of Rubrobacter xylanophilus Strain AA3-22, Isolated from Arima Onsen in Japan.</title>
        <authorList>
            <person name="Tomariguchi N."/>
            <person name="Miyazaki K."/>
        </authorList>
    </citation>
    <scope>NUCLEOTIDE SEQUENCE [LARGE SCALE GENOMIC DNA]</scope>
    <source>
        <strain evidence="5">AA3-22</strain>
    </source>
</reference>
<accession>A0A510HDY9</accession>
<dbReference type="SUPFAM" id="SSF50494">
    <property type="entry name" value="Trypsin-like serine proteases"/>
    <property type="match status" value="1"/>
</dbReference>
<dbReference type="PANTHER" id="PTHR43343:SF3">
    <property type="entry name" value="PROTEASE DO-LIKE 8, CHLOROPLASTIC"/>
    <property type="match status" value="1"/>
</dbReference>
<dbReference type="PRINTS" id="PR00834">
    <property type="entry name" value="PROTEASES2C"/>
</dbReference>
<sequence>MRVADIIGAAGREALSRKERGILRTAVTAFVSAVLGGVITAAAIFAGVIGIGEGSGDVTIREIPDGGNIETRFGQGLSVQQIYEESGPGVVSVDVASGELGPGGGSGFVLDEEGHVVTNQHVVEGAGDVSVRFANGVRRQAEVVGEDPSTDIALLKVEAPKSMLRPLALGDSDSVEVGDPVVAIGNPLNVGLSVTTGIVSGLDRPIKAPNNYTIDGAIQTDAAISSGNSGGPLLDARGAVIGVNSQVASAGAQGVAQGVGFAVPSNTVKNVVKQLITEGEVEHGYIGVRMFTLGVDEVAAYTGLSKEELADRYDLPPDGAIVSEVVRGGPAYRAGIRGGPEREVRGIPVPMGDVITEVEGKEVVSPDDVIEVVNSYRPGETMRMEVVTPGEEPREVQLVVAPQPDEV</sequence>
<dbReference type="InterPro" id="IPR001940">
    <property type="entry name" value="Peptidase_S1C"/>
</dbReference>
<dbReference type="PANTHER" id="PTHR43343">
    <property type="entry name" value="PEPTIDASE S12"/>
    <property type="match status" value="1"/>
</dbReference>
<organism evidence="5 6">
    <name type="scientific">Rubrobacter xylanophilus</name>
    <dbReference type="NCBI Taxonomy" id="49319"/>
    <lineage>
        <taxon>Bacteria</taxon>
        <taxon>Bacillati</taxon>
        <taxon>Actinomycetota</taxon>
        <taxon>Rubrobacteria</taxon>
        <taxon>Rubrobacterales</taxon>
        <taxon>Rubrobacteraceae</taxon>
        <taxon>Rubrobacter</taxon>
    </lineage>
</organism>
<dbReference type="SUPFAM" id="SSF50156">
    <property type="entry name" value="PDZ domain-like"/>
    <property type="match status" value="1"/>
</dbReference>
<dbReference type="GO" id="GO:0004252">
    <property type="term" value="F:serine-type endopeptidase activity"/>
    <property type="evidence" value="ECO:0007669"/>
    <property type="project" value="InterPro"/>
</dbReference>
<dbReference type="Proteomes" id="UP000318065">
    <property type="component" value="Chromosome"/>
</dbReference>
<keyword evidence="3" id="KW-1133">Transmembrane helix</keyword>
<dbReference type="InterPro" id="IPR001478">
    <property type="entry name" value="PDZ"/>
</dbReference>
<keyword evidence="3" id="KW-0472">Membrane</keyword>
<gene>
    <name evidence="5" type="ORF">RxyAA322_00040</name>
</gene>
<dbReference type="EMBL" id="AP019791">
    <property type="protein sequence ID" value="BBL78150.1"/>
    <property type="molecule type" value="Genomic_DNA"/>
</dbReference>
<evidence type="ECO:0000256" key="3">
    <source>
        <dbReference type="SAM" id="Phobius"/>
    </source>
</evidence>
<proteinExistence type="predicted"/>
<evidence type="ECO:0000256" key="2">
    <source>
        <dbReference type="ARBA" id="ARBA00022801"/>
    </source>
</evidence>
<feature type="transmembrane region" description="Helical" evidence="3">
    <location>
        <begin position="21"/>
        <end position="51"/>
    </location>
</feature>
<keyword evidence="2" id="KW-0378">Hydrolase</keyword>
<dbReference type="InterPro" id="IPR051201">
    <property type="entry name" value="Chloro_Bact_Ser_Proteases"/>
</dbReference>
<name>A0A510HDY9_9ACTN</name>
<dbReference type="Gene3D" id="2.30.42.10">
    <property type="match status" value="1"/>
</dbReference>
<dbReference type="InterPro" id="IPR036034">
    <property type="entry name" value="PDZ_sf"/>
</dbReference>
<evidence type="ECO:0000259" key="4">
    <source>
        <dbReference type="Pfam" id="PF13180"/>
    </source>
</evidence>
<keyword evidence="6" id="KW-1185">Reference proteome</keyword>
<evidence type="ECO:0000313" key="6">
    <source>
        <dbReference type="Proteomes" id="UP000318065"/>
    </source>
</evidence>
<keyword evidence="3" id="KW-0812">Transmembrane</keyword>
<dbReference type="Pfam" id="PF13365">
    <property type="entry name" value="Trypsin_2"/>
    <property type="match status" value="1"/>
</dbReference>
<dbReference type="AlphaFoldDB" id="A0A510HDY9"/>
<dbReference type="RefSeq" id="WP_172620563.1">
    <property type="nucleotide sequence ID" value="NZ_AP019791.1"/>
</dbReference>
<evidence type="ECO:0000256" key="1">
    <source>
        <dbReference type="ARBA" id="ARBA00022670"/>
    </source>
</evidence>
<dbReference type="Pfam" id="PF13180">
    <property type="entry name" value="PDZ_2"/>
    <property type="match status" value="1"/>
</dbReference>
<protein>
    <recommendedName>
        <fullName evidence="4">PDZ domain-containing protein</fullName>
    </recommendedName>
</protein>